<dbReference type="GO" id="GO:0016020">
    <property type="term" value="C:membrane"/>
    <property type="evidence" value="ECO:0007669"/>
    <property type="project" value="InterPro"/>
</dbReference>
<dbReference type="SMART" id="SM01270">
    <property type="entry name" value="Longin"/>
    <property type="match status" value="1"/>
</dbReference>
<evidence type="ECO:0000256" key="7">
    <source>
        <dbReference type="ARBA" id="ARBA00046280"/>
    </source>
</evidence>
<dbReference type="GO" id="GO:0012505">
    <property type="term" value="C:endomembrane system"/>
    <property type="evidence" value="ECO:0007669"/>
    <property type="project" value="UniProtKB-SubCell"/>
</dbReference>
<dbReference type="GO" id="GO:0005737">
    <property type="term" value="C:cytoplasm"/>
    <property type="evidence" value="ECO:0007669"/>
    <property type="project" value="UniProtKB-ARBA"/>
</dbReference>
<evidence type="ECO:0000256" key="4">
    <source>
        <dbReference type="ARBA" id="ARBA00022927"/>
    </source>
</evidence>
<protein>
    <recommendedName>
        <fullName evidence="14">V-SNARE coiled-coil homology domain-containing protein</fullName>
    </recommendedName>
</protein>
<dbReference type="PROSITE" id="PS50859">
    <property type="entry name" value="LONGIN"/>
    <property type="match status" value="1"/>
</dbReference>
<evidence type="ECO:0000259" key="10">
    <source>
        <dbReference type="PROSITE" id="PS50859"/>
    </source>
</evidence>
<feature type="transmembrane region" description="Helical" evidence="9">
    <location>
        <begin position="193"/>
        <end position="218"/>
    </location>
</feature>
<evidence type="ECO:0000256" key="8">
    <source>
        <dbReference type="PROSITE-ProRule" id="PRU00290"/>
    </source>
</evidence>
<evidence type="ECO:0000256" key="1">
    <source>
        <dbReference type="ARBA" id="ARBA00008025"/>
    </source>
</evidence>
<keyword evidence="5 9" id="KW-1133">Transmembrane helix</keyword>
<evidence type="ECO:0008006" key="14">
    <source>
        <dbReference type="Google" id="ProtNLM"/>
    </source>
</evidence>
<reference evidence="12 13" key="1">
    <citation type="submission" date="2012-05" db="EMBL/GenBank/DDBJ databases">
        <title>Recombination and specialization in a pathogen metapopulation.</title>
        <authorList>
            <person name="Gardiner A."/>
            <person name="Kemen E."/>
            <person name="Schultz-Larsen T."/>
            <person name="MacLean D."/>
            <person name="Van Oosterhout C."/>
            <person name="Jones J.D.G."/>
        </authorList>
    </citation>
    <scope>NUCLEOTIDE SEQUENCE [LARGE SCALE GENOMIC DNA]</scope>
    <source>
        <strain evidence="12 13">Ac Nc2</strain>
    </source>
</reference>
<gene>
    <name evidence="12" type="ORF">BN9_083490</name>
</gene>
<dbReference type="SUPFAM" id="SSF58038">
    <property type="entry name" value="SNARE fusion complex"/>
    <property type="match status" value="1"/>
</dbReference>
<dbReference type="AlphaFoldDB" id="A0A024GLY2"/>
<evidence type="ECO:0000313" key="12">
    <source>
        <dbReference type="EMBL" id="CCI47342.1"/>
    </source>
</evidence>
<dbReference type="CDD" id="cd15843">
    <property type="entry name" value="R-SNARE"/>
    <property type="match status" value="1"/>
</dbReference>
<dbReference type="OrthoDB" id="248747at2759"/>
<evidence type="ECO:0000256" key="3">
    <source>
        <dbReference type="ARBA" id="ARBA00022692"/>
    </source>
</evidence>
<dbReference type="GO" id="GO:0016192">
    <property type="term" value="P:vesicle-mediated transport"/>
    <property type="evidence" value="ECO:0007669"/>
    <property type="project" value="InterPro"/>
</dbReference>
<dbReference type="InterPro" id="IPR011012">
    <property type="entry name" value="Longin-like_dom_sf"/>
</dbReference>
<dbReference type="FunFam" id="3.30.450.50:FF:000015">
    <property type="entry name" value="Synaptobrevin 2 isoform 1"/>
    <property type="match status" value="1"/>
</dbReference>
<evidence type="ECO:0000256" key="2">
    <source>
        <dbReference type="ARBA" id="ARBA00022448"/>
    </source>
</evidence>
<evidence type="ECO:0000313" key="13">
    <source>
        <dbReference type="Proteomes" id="UP000053237"/>
    </source>
</evidence>
<keyword evidence="6 9" id="KW-0472">Membrane</keyword>
<dbReference type="InterPro" id="IPR051097">
    <property type="entry name" value="Synaptobrevin-like_transport"/>
</dbReference>
<proteinExistence type="inferred from homology"/>
<dbReference type="Gene3D" id="1.20.5.110">
    <property type="match status" value="1"/>
</dbReference>
<comment type="similarity">
    <text evidence="1">Belongs to the synaptobrevin family.</text>
</comment>
<dbReference type="PANTHER" id="PTHR21136:SF168">
    <property type="entry name" value="VESICLE-ASSOCIATED MEMBRANE PROTEIN 9"/>
    <property type="match status" value="1"/>
</dbReference>
<keyword evidence="2" id="KW-0813">Transport</keyword>
<dbReference type="CDD" id="cd14824">
    <property type="entry name" value="Longin"/>
    <property type="match status" value="1"/>
</dbReference>
<dbReference type="InParanoid" id="A0A024GLY2"/>
<dbReference type="GO" id="GO:0015031">
    <property type="term" value="P:protein transport"/>
    <property type="evidence" value="ECO:0007669"/>
    <property type="project" value="UniProtKB-KW"/>
</dbReference>
<evidence type="ECO:0000256" key="9">
    <source>
        <dbReference type="SAM" id="Phobius"/>
    </source>
</evidence>
<dbReference type="PRINTS" id="PR00219">
    <property type="entry name" value="SYNAPTOBREVN"/>
</dbReference>
<dbReference type="InterPro" id="IPR042855">
    <property type="entry name" value="V_SNARE_CC"/>
</dbReference>
<keyword evidence="13" id="KW-1185">Reference proteome</keyword>
<dbReference type="Proteomes" id="UP000053237">
    <property type="component" value="Unassembled WGS sequence"/>
</dbReference>
<organism evidence="12 13">
    <name type="scientific">Albugo candida</name>
    <dbReference type="NCBI Taxonomy" id="65357"/>
    <lineage>
        <taxon>Eukaryota</taxon>
        <taxon>Sar</taxon>
        <taxon>Stramenopiles</taxon>
        <taxon>Oomycota</taxon>
        <taxon>Peronosporomycetes</taxon>
        <taxon>Albuginales</taxon>
        <taxon>Albuginaceae</taxon>
        <taxon>Albugo</taxon>
    </lineage>
</organism>
<keyword evidence="8" id="KW-0175">Coiled coil</keyword>
<dbReference type="FunFam" id="1.20.5.110:FF:000004">
    <property type="entry name" value="Vesicle-associated membrane protein 7"/>
    <property type="match status" value="1"/>
</dbReference>
<dbReference type="PROSITE" id="PS50892">
    <property type="entry name" value="V_SNARE"/>
    <property type="match status" value="1"/>
</dbReference>
<dbReference type="InterPro" id="IPR001388">
    <property type="entry name" value="Synaptobrevin-like"/>
</dbReference>
<comment type="subcellular location">
    <subcellularLocation>
        <location evidence="7">Endomembrane system</location>
        <topology evidence="7">Single-pass type IV membrane protein</topology>
    </subcellularLocation>
</comment>
<comment type="caution">
    <text evidence="12">The sequence shown here is derived from an EMBL/GenBank/DDBJ whole genome shotgun (WGS) entry which is preliminary data.</text>
</comment>
<keyword evidence="4" id="KW-0653">Protein transport</keyword>
<dbReference type="STRING" id="65357.A0A024GLY2"/>
<evidence type="ECO:0000259" key="11">
    <source>
        <dbReference type="PROSITE" id="PS50892"/>
    </source>
</evidence>
<name>A0A024GLY2_9STRA</name>
<dbReference type="EMBL" id="CAIX01000166">
    <property type="protein sequence ID" value="CCI47342.1"/>
    <property type="molecule type" value="Genomic_DNA"/>
</dbReference>
<keyword evidence="3 9" id="KW-0812">Transmembrane</keyword>
<feature type="domain" description="Longin" evidence="10">
    <location>
        <begin position="7"/>
        <end position="114"/>
    </location>
</feature>
<evidence type="ECO:0000256" key="6">
    <source>
        <dbReference type="ARBA" id="ARBA00023136"/>
    </source>
</evidence>
<dbReference type="Gene3D" id="3.30.450.50">
    <property type="entry name" value="Longin domain"/>
    <property type="match status" value="1"/>
</dbReference>
<evidence type="ECO:0000256" key="5">
    <source>
        <dbReference type="ARBA" id="ARBA00022989"/>
    </source>
</evidence>
<dbReference type="PANTHER" id="PTHR21136">
    <property type="entry name" value="SNARE PROTEINS"/>
    <property type="match status" value="1"/>
</dbReference>
<dbReference type="InterPro" id="IPR010908">
    <property type="entry name" value="Longin_dom"/>
</dbReference>
<dbReference type="SUPFAM" id="SSF64356">
    <property type="entry name" value="SNARE-like"/>
    <property type="match status" value="1"/>
</dbReference>
<feature type="domain" description="V-SNARE coiled-coil homology" evidence="11">
    <location>
        <begin position="129"/>
        <end position="189"/>
    </location>
</feature>
<dbReference type="Pfam" id="PF13774">
    <property type="entry name" value="Longin"/>
    <property type="match status" value="1"/>
</dbReference>
<accession>A0A024GLY2</accession>
<sequence length="247" mass="28987">MSILYTLVARDENVLCEHTEHSGNFQLTSRSILKQFCEQCRESSARTVHAEKDYLFYFLRDKDITFMCMTERNVHTNIAYQFLEEVEARFCAQYGEAERKTALAYALTSFSSELHTLMKKYDNSIIQSPMSQVRQRMDKVKTIMIDNVNQLMERGEKIDVLVMRTEKLQHEAIKYEKAAKKVKSVYWWKNFRLHIVLAFSCCVLIALMAFSACGMSFYGCEARLQSRGENLLRDFDDKYRLHTNSTH</sequence>
<dbReference type="Pfam" id="PF00957">
    <property type="entry name" value="Synaptobrevin"/>
    <property type="match status" value="1"/>
</dbReference>